<evidence type="ECO:0000313" key="3">
    <source>
        <dbReference type="Proteomes" id="UP000193484"/>
    </source>
</evidence>
<dbReference type="CDD" id="cd11614">
    <property type="entry name" value="SAF_CpaB_FlgA_like"/>
    <property type="match status" value="1"/>
</dbReference>
<sequence length="220" mass="22334">MTRQPPSPLDPTVTDRIRGLVQPDWLHTTRTRRIAAALLVLLAAAAALRPDPAGQRSPTLIATRDLAPGAALGPDDVRVVYQITGSRPDGALDDPAAVLGATPGGAIRRGEVLTDVRLLGSRLAAAGAGPDARMVPIRLSDGAVADLIRAGDVVDVLAARDDTDGPAPRVLAADAVVVLIPPAPAQAGADGRIVLVALPAAAAQLVATASLTDALTVTMH</sequence>
<keyword evidence="3" id="KW-1185">Reference proteome</keyword>
<protein>
    <recommendedName>
        <fullName evidence="1">SAF domain-containing protein</fullName>
    </recommendedName>
</protein>
<dbReference type="Proteomes" id="UP000193484">
    <property type="component" value="Unassembled WGS sequence"/>
</dbReference>
<name>A0A1X1R5B5_MYCFA</name>
<proteinExistence type="predicted"/>
<dbReference type="Pfam" id="PF08666">
    <property type="entry name" value="SAF"/>
    <property type="match status" value="1"/>
</dbReference>
<dbReference type="SMART" id="SM00858">
    <property type="entry name" value="SAF"/>
    <property type="match status" value="1"/>
</dbReference>
<dbReference type="EMBL" id="LQOJ01000051">
    <property type="protein sequence ID" value="ORU99841.1"/>
    <property type="molecule type" value="Genomic_DNA"/>
</dbReference>
<feature type="domain" description="SAF" evidence="1">
    <location>
        <begin position="57"/>
        <end position="119"/>
    </location>
</feature>
<gene>
    <name evidence="2" type="ORF">AWC04_16655</name>
</gene>
<dbReference type="AlphaFoldDB" id="A0A1X1R5B5"/>
<dbReference type="RefSeq" id="WP_085099090.1">
    <property type="nucleotide sequence ID" value="NZ_AP022603.1"/>
</dbReference>
<dbReference type="OrthoDB" id="4808509at2"/>
<evidence type="ECO:0000313" key="2">
    <source>
        <dbReference type="EMBL" id="ORU99841.1"/>
    </source>
</evidence>
<dbReference type="InterPro" id="IPR013974">
    <property type="entry name" value="SAF"/>
</dbReference>
<reference evidence="2 3" key="1">
    <citation type="submission" date="2016-01" db="EMBL/GenBank/DDBJ databases">
        <title>The new phylogeny of the genus Mycobacterium.</title>
        <authorList>
            <person name="Tarcisio F."/>
            <person name="Conor M."/>
            <person name="Antonella G."/>
            <person name="Elisabetta G."/>
            <person name="Giulia F.S."/>
            <person name="Sara T."/>
            <person name="Anna F."/>
            <person name="Clotilde B."/>
            <person name="Roberto B."/>
            <person name="Veronica D.S."/>
            <person name="Fabio R."/>
            <person name="Monica P."/>
            <person name="Olivier J."/>
            <person name="Enrico T."/>
            <person name="Nicola S."/>
        </authorList>
    </citation>
    <scope>NUCLEOTIDE SEQUENCE [LARGE SCALE GENOMIC DNA]</scope>
    <source>
        <strain evidence="2 3">DSM 44179</strain>
    </source>
</reference>
<comment type="caution">
    <text evidence="2">The sequence shown here is derived from an EMBL/GenBank/DDBJ whole genome shotgun (WGS) entry which is preliminary data.</text>
</comment>
<accession>A0A1X1R5B5</accession>
<evidence type="ECO:0000259" key="1">
    <source>
        <dbReference type="SMART" id="SM00858"/>
    </source>
</evidence>
<dbReference type="STRING" id="1793.AWC04_16655"/>
<organism evidence="2 3">
    <name type="scientific">Mycolicibacterium fallax</name>
    <name type="common">Mycobacterium fallax</name>
    <dbReference type="NCBI Taxonomy" id="1793"/>
    <lineage>
        <taxon>Bacteria</taxon>
        <taxon>Bacillati</taxon>
        <taxon>Actinomycetota</taxon>
        <taxon>Actinomycetes</taxon>
        <taxon>Mycobacteriales</taxon>
        <taxon>Mycobacteriaceae</taxon>
        <taxon>Mycolicibacterium</taxon>
    </lineage>
</organism>